<dbReference type="Pfam" id="PF00545">
    <property type="entry name" value="Ribonuclease"/>
    <property type="match status" value="1"/>
</dbReference>
<dbReference type="InterPro" id="IPR013149">
    <property type="entry name" value="ADH-like_C"/>
</dbReference>
<dbReference type="InterPro" id="IPR036291">
    <property type="entry name" value="NAD(P)-bd_dom_sf"/>
</dbReference>
<proteinExistence type="predicted"/>
<organism evidence="4 5">
    <name type="scientific">Trichoderma harzianum</name>
    <name type="common">Hypocrea lixii</name>
    <dbReference type="NCBI Taxonomy" id="5544"/>
    <lineage>
        <taxon>Eukaryota</taxon>
        <taxon>Fungi</taxon>
        <taxon>Dikarya</taxon>
        <taxon>Ascomycota</taxon>
        <taxon>Pezizomycotina</taxon>
        <taxon>Sordariomycetes</taxon>
        <taxon>Hypocreomycetidae</taxon>
        <taxon>Hypocreales</taxon>
        <taxon>Hypocreaceae</taxon>
        <taxon>Trichoderma</taxon>
    </lineage>
</organism>
<dbReference type="GO" id="GO:0016491">
    <property type="term" value="F:oxidoreductase activity"/>
    <property type="evidence" value="ECO:0007669"/>
    <property type="project" value="InterPro"/>
</dbReference>
<dbReference type="PANTHER" id="PTHR43482">
    <property type="entry name" value="PROTEIN AST1-RELATED"/>
    <property type="match status" value="1"/>
</dbReference>
<dbReference type="PANTHER" id="PTHR43482:SF1">
    <property type="entry name" value="PROTEIN AST1-RELATED"/>
    <property type="match status" value="1"/>
</dbReference>
<dbReference type="OrthoDB" id="3509362at2759"/>
<dbReference type="SUPFAM" id="SSF50129">
    <property type="entry name" value="GroES-like"/>
    <property type="match status" value="1"/>
</dbReference>
<dbReference type="CDD" id="cd05289">
    <property type="entry name" value="MDR_like_2"/>
    <property type="match status" value="1"/>
</dbReference>
<keyword evidence="1" id="KW-0540">Nuclease</keyword>
<sequence>MKALQLLRQTASEAPRLVFTEVPKPTLIPNHVLVKVHASAIHPSDVGNALGQFAYTQYPRVVGRDYAGVVEEGPQELVGQEVYGTSGREYAFTKDGFQAEYCLVHEDEIALKPKSISFVEAATIGVPFTTASQMIERAAITECDTVLVIGANGAVGSSAVQLIENIGARIIKATRDADGHVNTDKDPELNTLDVLTEGKGVDVILDTVGSPTLMLNGLKKLAKNGRLAFISAPKVGARDISFDMRDFYRADLSLLGCNSLNPSAKDMARRMSAIAKFFESGKLKSGSKWTPVPIDEAVEAYGKLMKRTTEEKFVVVMDENSYGVDERTYKDQRSSVWSVASWSIIIPVQPNQSLVFNFPSVFTLSPFKMVSFKVVAAVVGLVSSASAAAIESRASCVYTCGSTCYWQSDIDDALSAGYSHYKSGSTIGSDDYPHQYNDYEGFSFPTASPWYEFPILNTFKVYTGGSPGADRVIFDSKGNFDSVITHTGASGNDFVACKKD</sequence>
<dbReference type="InterPro" id="IPR052585">
    <property type="entry name" value="Lipid_raft_assoc_Zn_ADH"/>
</dbReference>
<dbReference type="InterPro" id="IPR000026">
    <property type="entry name" value="N1-like"/>
</dbReference>
<dbReference type="InterPro" id="IPR020843">
    <property type="entry name" value="ER"/>
</dbReference>
<name>A0A0F9ZVX4_TRIHA</name>
<dbReference type="Proteomes" id="UP000034112">
    <property type="component" value="Unassembled WGS sequence"/>
</dbReference>
<dbReference type="Gene3D" id="3.10.450.30">
    <property type="entry name" value="Microbial ribonucleases"/>
    <property type="match status" value="1"/>
</dbReference>
<dbReference type="Pfam" id="PF00107">
    <property type="entry name" value="ADH_zinc_N"/>
    <property type="match status" value="1"/>
</dbReference>
<evidence type="ECO:0000256" key="1">
    <source>
        <dbReference type="ARBA" id="ARBA00022722"/>
    </source>
</evidence>
<dbReference type="GO" id="GO:0016787">
    <property type="term" value="F:hydrolase activity"/>
    <property type="evidence" value="ECO:0007669"/>
    <property type="project" value="UniProtKB-KW"/>
</dbReference>
<evidence type="ECO:0000313" key="5">
    <source>
        <dbReference type="Proteomes" id="UP000034112"/>
    </source>
</evidence>
<dbReference type="EMBL" id="JOKZ01000593">
    <property type="protein sequence ID" value="KKO97298.1"/>
    <property type="molecule type" value="Genomic_DNA"/>
</dbReference>
<accession>A0A0F9ZVX4</accession>
<evidence type="ECO:0000259" key="3">
    <source>
        <dbReference type="SMART" id="SM00829"/>
    </source>
</evidence>
<dbReference type="InterPro" id="IPR011032">
    <property type="entry name" value="GroES-like_sf"/>
</dbReference>
<dbReference type="SMART" id="SM00829">
    <property type="entry name" value="PKS_ER"/>
    <property type="match status" value="1"/>
</dbReference>
<feature type="domain" description="Enoyl reductase (ER)" evidence="3">
    <location>
        <begin position="12"/>
        <end position="315"/>
    </location>
</feature>
<protein>
    <submittedName>
        <fullName evidence="4">Ribonuclease T1</fullName>
    </submittedName>
</protein>
<dbReference type="SUPFAM" id="SSF53933">
    <property type="entry name" value="Microbial ribonucleases"/>
    <property type="match status" value="1"/>
</dbReference>
<comment type="caution">
    <text evidence="4">The sequence shown here is derived from an EMBL/GenBank/DDBJ whole genome shotgun (WGS) entry which is preliminary data.</text>
</comment>
<evidence type="ECO:0000256" key="2">
    <source>
        <dbReference type="ARBA" id="ARBA00022801"/>
    </source>
</evidence>
<dbReference type="CDD" id="cd00606">
    <property type="entry name" value="fungal_RNase"/>
    <property type="match status" value="1"/>
</dbReference>
<dbReference type="InterPro" id="IPR013154">
    <property type="entry name" value="ADH-like_N"/>
</dbReference>
<evidence type="ECO:0000313" key="4">
    <source>
        <dbReference type="EMBL" id="KKO97298.1"/>
    </source>
</evidence>
<dbReference type="Gene3D" id="3.40.50.720">
    <property type="entry name" value="NAD(P)-binding Rossmann-like Domain"/>
    <property type="match status" value="1"/>
</dbReference>
<dbReference type="Gene3D" id="3.90.180.10">
    <property type="entry name" value="Medium-chain alcohol dehydrogenases, catalytic domain"/>
    <property type="match status" value="1"/>
</dbReference>
<reference evidence="5" key="1">
    <citation type="journal article" date="2015" name="Genome Announc.">
        <title>Draft whole-genome sequence of the biocontrol agent Trichoderma harzianum T6776.</title>
        <authorList>
            <person name="Baroncelli R."/>
            <person name="Piaggeschi G."/>
            <person name="Fiorini L."/>
            <person name="Bertolini E."/>
            <person name="Zapparata A."/>
            <person name="Pe M.E."/>
            <person name="Sarrocco S."/>
            <person name="Vannacci G."/>
        </authorList>
    </citation>
    <scope>NUCLEOTIDE SEQUENCE [LARGE SCALE GENOMIC DNA]</scope>
    <source>
        <strain evidence="5">T6776</strain>
    </source>
</reference>
<dbReference type="AlphaFoldDB" id="A0A0F9ZVX4"/>
<dbReference type="InterPro" id="IPR016191">
    <property type="entry name" value="Ribonuclease/ribotoxin"/>
</dbReference>
<keyword evidence="2" id="KW-0378">Hydrolase</keyword>
<dbReference type="Pfam" id="PF08240">
    <property type="entry name" value="ADH_N"/>
    <property type="match status" value="1"/>
</dbReference>
<gene>
    <name evidence="4" type="ORF">THAR02_10605</name>
</gene>
<dbReference type="SUPFAM" id="SSF51735">
    <property type="entry name" value="NAD(P)-binding Rossmann-fold domains"/>
    <property type="match status" value="1"/>
</dbReference>
<dbReference type="GO" id="GO:0003723">
    <property type="term" value="F:RNA binding"/>
    <property type="evidence" value="ECO:0007669"/>
    <property type="project" value="InterPro"/>
</dbReference>
<dbReference type="GO" id="GO:0004521">
    <property type="term" value="F:RNA endonuclease activity"/>
    <property type="evidence" value="ECO:0007669"/>
    <property type="project" value="InterPro"/>
</dbReference>